<keyword evidence="6" id="KW-0460">Magnesium</keyword>
<dbReference type="NCBIfam" id="TIGR02727">
    <property type="entry name" value="MTHFS_bact"/>
    <property type="match status" value="1"/>
</dbReference>
<dbReference type="SUPFAM" id="SSF101447">
    <property type="entry name" value="Formin homology 2 domain (FH2 domain)"/>
    <property type="match status" value="1"/>
</dbReference>
<reference evidence="8" key="1">
    <citation type="submission" date="2024-02" db="EMBL/GenBank/DDBJ databases">
        <authorList>
            <consortium name="ELIXIR-Norway"/>
            <consortium name="Elixir Norway"/>
        </authorList>
    </citation>
    <scope>NUCLEOTIDE SEQUENCE</scope>
</reference>
<comment type="similarity">
    <text evidence="1 6">Belongs to the 5-formyltetrahydrofolate cyclo-ligase family.</text>
</comment>
<dbReference type="PANTHER" id="PTHR23407:SF1">
    <property type="entry name" value="5-FORMYLTETRAHYDROFOLATE CYCLO-LIGASE"/>
    <property type="match status" value="1"/>
</dbReference>
<evidence type="ECO:0000256" key="1">
    <source>
        <dbReference type="ARBA" id="ARBA00010638"/>
    </source>
</evidence>
<evidence type="ECO:0000256" key="7">
    <source>
        <dbReference type="SAM" id="SignalP"/>
    </source>
</evidence>
<dbReference type="InterPro" id="IPR002698">
    <property type="entry name" value="FTHF_cligase"/>
</dbReference>
<comment type="cofactor">
    <cofactor evidence="6">
        <name>Mg(2+)</name>
        <dbReference type="ChEBI" id="CHEBI:18420"/>
    </cofactor>
</comment>
<protein>
    <recommendedName>
        <fullName evidence="5 6">5-formyltetrahydrofolate cyclo-ligase</fullName>
        <ecNumber evidence="5 6">6.3.3.2</ecNumber>
    </recommendedName>
</protein>
<organism evidence="8 9">
    <name type="scientific">Sphagnum troendelagicum</name>
    <dbReference type="NCBI Taxonomy" id="128251"/>
    <lineage>
        <taxon>Eukaryota</taxon>
        <taxon>Viridiplantae</taxon>
        <taxon>Streptophyta</taxon>
        <taxon>Embryophyta</taxon>
        <taxon>Bryophyta</taxon>
        <taxon>Sphagnophytina</taxon>
        <taxon>Sphagnopsida</taxon>
        <taxon>Sphagnales</taxon>
        <taxon>Sphagnaceae</taxon>
        <taxon>Sphagnum</taxon>
    </lineage>
</organism>
<accession>A0ABP0U8T0</accession>
<feature type="chain" id="PRO_5045630365" description="5-formyltetrahydrofolate cyclo-ligase" evidence="7">
    <location>
        <begin position="26"/>
        <end position="274"/>
    </location>
</feature>
<name>A0ABP0U8T0_9BRYO</name>
<feature type="signal peptide" evidence="7">
    <location>
        <begin position="1"/>
        <end position="25"/>
    </location>
</feature>
<keyword evidence="9" id="KW-1185">Reference proteome</keyword>
<keyword evidence="2 6" id="KW-0547">Nucleotide-binding</keyword>
<dbReference type="PANTHER" id="PTHR23407">
    <property type="entry name" value="ATPASE INHIBITOR/5-FORMYLTETRAHYDROFOLATE CYCLO-LIGASE"/>
    <property type="match status" value="1"/>
</dbReference>
<sequence>MATKMSQIVSWVLLYLLLWSQSTMAAKHVVIPGSPPPPPPPPPPPLDALRQQKKALRTLVRRQLRALPPLAKEQEDEAIQKHVLAADWFRNSQRVCAYVSCARLQEVETSKIMACLLQRQHEFPGVKKKVYVPLIEDKESHMCMLHITNTDEDLVANSMNILEPTTLMPLGDPRANMMQSNEPVDLFLLPGLAFDKKGGRLGRGGGYYDLFLQNYLLLAKDKGWKKPWLVALAYNVQIQEDLVPMTSTDINIDALVSCNGILPFSIQMRNTSSS</sequence>
<dbReference type="InterPro" id="IPR037171">
    <property type="entry name" value="NagB/RpiA_transferase-like"/>
</dbReference>
<dbReference type="EMBL" id="OZ019894">
    <property type="protein sequence ID" value="CAK9214809.1"/>
    <property type="molecule type" value="Genomic_DNA"/>
</dbReference>
<dbReference type="Pfam" id="PF01812">
    <property type="entry name" value="5-FTHF_cyc-lig"/>
    <property type="match status" value="1"/>
</dbReference>
<dbReference type="Proteomes" id="UP001497512">
    <property type="component" value="Chromosome 2"/>
</dbReference>
<dbReference type="Gene3D" id="3.40.50.10420">
    <property type="entry name" value="NagB/RpiA/CoA transferase-like"/>
    <property type="match status" value="1"/>
</dbReference>
<keyword evidence="6" id="KW-0479">Metal-binding</keyword>
<evidence type="ECO:0000313" key="9">
    <source>
        <dbReference type="Proteomes" id="UP001497512"/>
    </source>
</evidence>
<evidence type="ECO:0000256" key="2">
    <source>
        <dbReference type="ARBA" id="ARBA00022741"/>
    </source>
</evidence>
<evidence type="ECO:0000256" key="4">
    <source>
        <dbReference type="ARBA" id="ARBA00036539"/>
    </source>
</evidence>
<keyword evidence="7" id="KW-0732">Signal</keyword>
<evidence type="ECO:0000313" key="8">
    <source>
        <dbReference type="EMBL" id="CAK9214809.1"/>
    </source>
</evidence>
<proteinExistence type="inferred from homology"/>
<evidence type="ECO:0000256" key="3">
    <source>
        <dbReference type="ARBA" id="ARBA00022840"/>
    </source>
</evidence>
<gene>
    <name evidence="8" type="ORF">CSSPTR1EN2_LOCUS12417</name>
</gene>
<keyword evidence="3 6" id="KW-0067">ATP-binding</keyword>
<dbReference type="EC" id="6.3.3.2" evidence="5 6"/>
<evidence type="ECO:0000256" key="6">
    <source>
        <dbReference type="RuleBase" id="RU361279"/>
    </source>
</evidence>
<evidence type="ECO:0000256" key="5">
    <source>
        <dbReference type="ARBA" id="ARBA00038966"/>
    </source>
</evidence>
<comment type="catalytic activity">
    <reaction evidence="4 6">
        <text>(6S)-5-formyl-5,6,7,8-tetrahydrofolate + ATP = (6R)-5,10-methenyltetrahydrofolate + ADP + phosphate</text>
        <dbReference type="Rhea" id="RHEA:10488"/>
        <dbReference type="ChEBI" id="CHEBI:30616"/>
        <dbReference type="ChEBI" id="CHEBI:43474"/>
        <dbReference type="ChEBI" id="CHEBI:57455"/>
        <dbReference type="ChEBI" id="CHEBI:57457"/>
        <dbReference type="ChEBI" id="CHEBI:456216"/>
        <dbReference type="EC" id="6.3.3.2"/>
    </reaction>
</comment>
<dbReference type="InterPro" id="IPR024185">
    <property type="entry name" value="FTHF_cligase-like_sf"/>
</dbReference>
<dbReference type="SUPFAM" id="SSF100950">
    <property type="entry name" value="NagB/RpiA/CoA transferase-like"/>
    <property type="match status" value="1"/>
</dbReference>